<comment type="caution">
    <text evidence="10">The sequence shown here is derived from an EMBL/GenBank/DDBJ whole genome shotgun (WGS) entry which is preliminary data.</text>
</comment>
<dbReference type="Proteomes" id="UP000886611">
    <property type="component" value="Unassembled WGS sequence"/>
</dbReference>
<dbReference type="Gene3D" id="1.20.1070.10">
    <property type="entry name" value="Rhodopsin 7-helix transmembrane proteins"/>
    <property type="match status" value="1"/>
</dbReference>
<sequence>MDDPEATVSEPVSVNSSTEAYCHLHESYKYILLPVTYGMVTVIGLLLNGALLWQCLRSRPWSCSTVYLVNLAVADLLYLPSLPLLTVSYAMRGKWIFGNVACKAARFLFYANMYGSILFLTCISVHRFLGVCYPIRSLPYRTKERAVWGSALSWGVVLIELFPTLVFSRSVVVDNFTICYDVTSPSLLFVYFPYGITLIITGFFIPFLIIFSCYWSMVKVLSRSQERITVGKEIRSKSIRTILVVCTVFALCFVPFHITRFAYLFIGAYKGKDCGSLNFVVLSYKIWRPIVSFNSCISPVLYFLVARKNRKLMLNLGKNKVNPSP</sequence>
<keyword evidence="3 9" id="KW-0812">Transmembrane</keyword>
<evidence type="ECO:0000313" key="10">
    <source>
        <dbReference type="EMBL" id="KAG2462977.1"/>
    </source>
</evidence>
<dbReference type="PROSITE" id="PS50262">
    <property type="entry name" value="G_PROTEIN_RECEP_F1_2"/>
    <property type="match status" value="1"/>
</dbReference>
<evidence type="ECO:0000256" key="6">
    <source>
        <dbReference type="ARBA" id="ARBA00023136"/>
    </source>
</evidence>
<accession>A0A8X7XBB2</accession>
<evidence type="ECO:0000256" key="3">
    <source>
        <dbReference type="ARBA" id="ARBA00022692"/>
    </source>
</evidence>
<keyword evidence="7 9" id="KW-0675">Receptor</keyword>
<dbReference type="GO" id="GO:0004930">
    <property type="term" value="F:G protein-coupled receptor activity"/>
    <property type="evidence" value="ECO:0007669"/>
    <property type="project" value="UniProtKB-KW"/>
</dbReference>
<dbReference type="OrthoDB" id="9881476at2759"/>
<keyword evidence="4" id="KW-1133">Transmembrane helix</keyword>
<keyword evidence="2" id="KW-1003">Cell membrane</keyword>
<dbReference type="PANTHER" id="PTHR24231">
    <property type="entry name" value="PURINOCEPTOR-RELATED G-PROTEIN COUPLED RECEPTOR"/>
    <property type="match status" value="1"/>
</dbReference>
<dbReference type="PRINTS" id="PR01157">
    <property type="entry name" value="P2YPURNOCPTR"/>
</dbReference>
<evidence type="ECO:0000256" key="8">
    <source>
        <dbReference type="ARBA" id="ARBA00023224"/>
    </source>
</evidence>
<comment type="subcellular location">
    <subcellularLocation>
        <location evidence="1">Cell membrane</location>
        <topology evidence="1">Multi-pass membrane protein</topology>
    </subcellularLocation>
</comment>
<evidence type="ECO:0000256" key="2">
    <source>
        <dbReference type="ARBA" id="ARBA00022475"/>
    </source>
</evidence>
<dbReference type="EMBL" id="JAATIS010004040">
    <property type="protein sequence ID" value="KAG2462977.1"/>
    <property type="molecule type" value="Genomic_DNA"/>
</dbReference>
<keyword evidence="8 9" id="KW-0807">Transducer</keyword>
<name>A0A8X7XBB2_POLSE</name>
<evidence type="ECO:0000256" key="9">
    <source>
        <dbReference type="RuleBase" id="RU000688"/>
    </source>
</evidence>
<reference evidence="10 11" key="1">
    <citation type="journal article" date="2021" name="Cell">
        <title>Tracing the genetic footprints of vertebrate landing in non-teleost ray-finned fishes.</title>
        <authorList>
            <person name="Bi X."/>
            <person name="Wang K."/>
            <person name="Yang L."/>
            <person name="Pan H."/>
            <person name="Jiang H."/>
            <person name="Wei Q."/>
            <person name="Fang M."/>
            <person name="Yu H."/>
            <person name="Zhu C."/>
            <person name="Cai Y."/>
            <person name="He Y."/>
            <person name="Gan X."/>
            <person name="Zeng H."/>
            <person name="Yu D."/>
            <person name="Zhu Y."/>
            <person name="Jiang H."/>
            <person name="Qiu Q."/>
            <person name="Yang H."/>
            <person name="Zhang Y.E."/>
            <person name="Wang W."/>
            <person name="Zhu M."/>
            <person name="He S."/>
            <person name="Zhang G."/>
        </authorList>
    </citation>
    <scope>NUCLEOTIDE SEQUENCE [LARGE SCALE GENOMIC DNA]</scope>
    <source>
        <strain evidence="10">Bchr_013</strain>
    </source>
</reference>
<dbReference type="InterPro" id="IPR000276">
    <property type="entry name" value="GPCR_Rhodpsn"/>
</dbReference>
<evidence type="ECO:0000256" key="4">
    <source>
        <dbReference type="ARBA" id="ARBA00022989"/>
    </source>
</evidence>
<proteinExistence type="inferred from homology"/>
<keyword evidence="11" id="KW-1185">Reference proteome</keyword>
<evidence type="ECO:0000256" key="5">
    <source>
        <dbReference type="ARBA" id="ARBA00023040"/>
    </source>
</evidence>
<evidence type="ECO:0000313" key="11">
    <source>
        <dbReference type="Proteomes" id="UP000886611"/>
    </source>
</evidence>
<dbReference type="PRINTS" id="PR00237">
    <property type="entry name" value="GPCRRHODOPSN"/>
</dbReference>
<dbReference type="PANTHER" id="PTHR24231:SF25">
    <property type="entry name" value="G-PROTEIN COUPLED RECEPTORS FAMILY 1 PROFILE DOMAIN-CONTAINING PROTEIN"/>
    <property type="match status" value="1"/>
</dbReference>
<dbReference type="InterPro" id="IPR017452">
    <property type="entry name" value="GPCR_Rhodpsn_7TM"/>
</dbReference>
<dbReference type="GO" id="GO:0005886">
    <property type="term" value="C:plasma membrane"/>
    <property type="evidence" value="ECO:0007669"/>
    <property type="project" value="UniProtKB-SubCell"/>
</dbReference>
<dbReference type="PROSITE" id="PS00237">
    <property type="entry name" value="G_PROTEIN_RECEP_F1_1"/>
    <property type="match status" value="1"/>
</dbReference>
<feature type="non-terminal residue" evidence="10">
    <location>
        <position position="325"/>
    </location>
</feature>
<protein>
    <submittedName>
        <fullName evidence="10">P2RY3 protein</fullName>
    </submittedName>
</protein>
<dbReference type="SUPFAM" id="SSF81321">
    <property type="entry name" value="Family A G protein-coupled receptor-like"/>
    <property type="match status" value="1"/>
</dbReference>
<keyword evidence="5 9" id="KW-0297">G-protein coupled receptor</keyword>
<comment type="similarity">
    <text evidence="9">Belongs to the G-protein coupled receptor 1 family.</text>
</comment>
<gene>
    <name evidence="10" type="primary">P2ry3</name>
    <name evidence="10" type="ORF">GTO96_0000703</name>
</gene>
<dbReference type="AlphaFoldDB" id="A0A8X7XBB2"/>
<keyword evidence="6" id="KW-0472">Membrane</keyword>
<dbReference type="Pfam" id="PF00001">
    <property type="entry name" value="7tm_1"/>
    <property type="match status" value="1"/>
</dbReference>
<feature type="non-terminal residue" evidence="10">
    <location>
        <position position="1"/>
    </location>
</feature>
<organism evidence="10 11">
    <name type="scientific">Polypterus senegalus</name>
    <name type="common">Senegal bichir</name>
    <dbReference type="NCBI Taxonomy" id="55291"/>
    <lineage>
        <taxon>Eukaryota</taxon>
        <taxon>Metazoa</taxon>
        <taxon>Chordata</taxon>
        <taxon>Craniata</taxon>
        <taxon>Vertebrata</taxon>
        <taxon>Euteleostomi</taxon>
        <taxon>Actinopterygii</taxon>
        <taxon>Polypteriformes</taxon>
        <taxon>Polypteridae</taxon>
        <taxon>Polypterus</taxon>
    </lineage>
</organism>
<evidence type="ECO:0000256" key="1">
    <source>
        <dbReference type="ARBA" id="ARBA00004651"/>
    </source>
</evidence>
<evidence type="ECO:0000256" key="7">
    <source>
        <dbReference type="ARBA" id="ARBA00023170"/>
    </source>
</evidence>